<comment type="subcellular location">
    <subcellularLocation>
        <location evidence="1 6">Cell membrane</location>
        <topology evidence="1 6">Multi-pass membrane protein</topology>
    </subcellularLocation>
</comment>
<keyword evidence="6" id="KW-0807">Transducer</keyword>
<keyword evidence="4 6" id="KW-1133">Transmembrane helix</keyword>
<proteinExistence type="inferred from homology"/>
<evidence type="ECO:0000256" key="3">
    <source>
        <dbReference type="ARBA" id="ARBA00022692"/>
    </source>
</evidence>
<evidence type="ECO:0000313" key="7">
    <source>
        <dbReference type="Proteomes" id="UP001652628"/>
    </source>
</evidence>
<dbReference type="RefSeq" id="XP_070852177.1">
    <property type="nucleotide sequence ID" value="XM_070996076.1"/>
</dbReference>
<feature type="transmembrane region" description="Helical" evidence="6">
    <location>
        <begin position="129"/>
        <end position="152"/>
    </location>
</feature>
<evidence type="ECO:0000256" key="4">
    <source>
        <dbReference type="ARBA" id="ARBA00022989"/>
    </source>
</evidence>
<keyword evidence="2 6" id="KW-1003">Cell membrane</keyword>
<evidence type="ECO:0000256" key="5">
    <source>
        <dbReference type="ARBA" id="ARBA00023136"/>
    </source>
</evidence>
<comment type="similarity">
    <text evidence="6">Belongs to the insect chemoreceptor superfamily. Gustatory receptor (GR) family.</text>
</comment>
<feature type="transmembrane region" description="Helical" evidence="6">
    <location>
        <begin position="158"/>
        <end position="186"/>
    </location>
</feature>
<reference evidence="7" key="1">
    <citation type="submission" date="2025-05" db="UniProtKB">
        <authorList>
            <consortium name="RefSeq"/>
        </authorList>
    </citation>
    <scope>NUCLEOTIDE SEQUENCE [LARGE SCALE GENOMIC DNA]</scope>
</reference>
<keyword evidence="6 8" id="KW-0675">Receptor</keyword>
<feature type="transmembrane region" description="Helical" evidence="6">
    <location>
        <begin position="40"/>
        <end position="58"/>
    </location>
</feature>
<evidence type="ECO:0000256" key="1">
    <source>
        <dbReference type="ARBA" id="ARBA00004651"/>
    </source>
</evidence>
<accession>A0ABM4TQD8</accession>
<reference evidence="8" key="2">
    <citation type="submission" date="2025-08" db="UniProtKB">
        <authorList>
            <consortium name="RefSeq"/>
        </authorList>
    </citation>
    <scope>IDENTIFICATION</scope>
</reference>
<dbReference type="Proteomes" id="UP001652628">
    <property type="component" value="Chromosome 2L"/>
</dbReference>
<keyword evidence="7" id="KW-1185">Reference proteome</keyword>
<comment type="caution">
    <text evidence="6">Lacks conserved residue(s) required for the propagation of feature annotation.</text>
</comment>
<feature type="transmembrane region" description="Helical" evidence="6">
    <location>
        <begin position="368"/>
        <end position="386"/>
    </location>
</feature>
<evidence type="ECO:0000313" key="8">
    <source>
        <dbReference type="RefSeq" id="XP_070852177.1"/>
    </source>
</evidence>
<keyword evidence="3 6" id="KW-0812">Transmembrane</keyword>
<organism evidence="7 8">
    <name type="scientific">Drosophila suzukii</name>
    <name type="common">Spotted-wing drosophila fruit fly</name>
    <dbReference type="NCBI Taxonomy" id="28584"/>
    <lineage>
        <taxon>Eukaryota</taxon>
        <taxon>Metazoa</taxon>
        <taxon>Ecdysozoa</taxon>
        <taxon>Arthropoda</taxon>
        <taxon>Hexapoda</taxon>
        <taxon>Insecta</taxon>
        <taxon>Pterygota</taxon>
        <taxon>Neoptera</taxon>
        <taxon>Endopterygota</taxon>
        <taxon>Diptera</taxon>
        <taxon>Brachycera</taxon>
        <taxon>Muscomorpha</taxon>
        <taxon>Ephydroidea</taxon>
        <taxon>Drosophilidae</taxon>
        <taxon>Drosophila</taxon>
        <taxon>Sophophora</taxon>
    </lineage>
</organism>
<feature type="transmembrane region" description="Helical" evidence="6">
    <location>
        <begin position="254"/>
        <end position="272"/>
    </location>
</feature>
<dbReference type="InterPro" id="IPR013604">
    <property type="entry name" value="7TM_chemorcpt"/>
</dbReference>
<gene>
    <name evidence="8" type="primary">Gr36b</name>
</gene>
<evidence type="ECO:0000256" key="2">
    <source>
        <dbReference type="ARBA" id="ARBA00022475"/>
    </source>
</evidence>
<evidence type="ECO:0000256" key="6">
    <source>
        <dbReference type="RuleBase" id="RU363108"/>
    </source>
</evidence>
<feature type="transmembrane region" description="Helical" evidence="6">
    <location>
        <begin position="12"/>
        <end position="28"/>
    </location>
</feature>
<dbReference type="GeneID" id="108012670"/>
<feature type="transmembrane region" description="Helical" evidence="6">
    <location>
        <begin position="292"/>
        <end position="313"/>
    </location>
</feature>
<feature type="transmembrane region" description="Helical" evidence="6">
    <location>
        <begin position="78"/>
        <end position="99"/>
    </location>
</feature>
<sequence length="391" mass="44961">MFDWVGLLLKAVYFYCHFIGLSNFVYDWRTGRVFTSLRTTLQAFTINALMVMALIFYWTGNSNANFVFRSANKLHEYVFIIMSGLRITAGLVTVLNRWLQRSQTMKLSREIICLYMANPQVKKMIRWGLLLKFFTGGGTDLFQVVNSVSALGRLDSSAIIGVTLHTCVSFILNLAIAQHYFIMLFVRGQYKIVNIRLRQVINESLRLSYLQKRGGAFMTRCCYLSDQLEDIGKVQSQLQSILVEVAEGFGIQGLMAYAGYYISCIGAYYMAYSVYKYGHETLNMSVKTMILAGVWCFFYYLDGTINCFNILYVRDHHNEMLRLLEKRTVFASRLDVRLEESFESLQLQLLRNPLTLDVMGMFPITRSATAAMIGSIIANSIFLIQFDMKYF</sequence>
<keyword evidence="5 6" id="KW-0472">Membrane</keyword>
<dbReference type="Pfam" id="PF08395">
    <property type="entry name" value="7tm_7"/>
    <property type="match status" value="1"/>
</dbReference>
<protein>
    <recommendedName>
        <fullName evidence="6">Gustatory receptor</fullName>
    </recommendedName>
</protein>
<comment type="function">
    <text evidence="6">Gustatory receptor which mediates acceptance or avoidance behavior, depending on its substrates.</text>
</comment>
<name>A0ABM4TQD8_DROSZ</name>